<dbReference type="InterPro" id="IPR014729">
    <property type="entry name" value="Rossmann-like_a/b/a_fold"/>
</dbReference>
<proteinExistence type="inferred from homology"/>
<evidence type="ECO:0000256" key="4">
    <source>
        <dbReference type="ARBA" id="ARBA00022884"/>
    </source>
</evidence>
<comment type="catalytic activity">
    <reaction evidence="7 8">
        <text>tRNA(Tyr) + L-tyrosine + ATP = L-tyrosyl-tRNA(Tyr) + AMP + diphosphate + H(+)</text>
        <dbReference type="Rhea" id="RHEA:10220"/>
        <dbReference type="Rhea" id="RHEA-COMP:9706"/>
        <dbReference type="Rhea" id="RHEA-COMP:9707"/>
        <dbReference type="ChEBI" id="CHEBI:15378"/>
        <dbReference type="ChEBI" id="CHEBI:30616"/>
        <dbReference type="ChEBI" id="CHEBI:33019"/>
        <dbReference type="ChEBI" id="CHEBI:58315"/>
        <dbReference type="ChEBI" id="CHEBI:78442"/>
        <dbReference type="ChEBI" id="CHEBI:78536"/>
        <dbReference type="ChEBI" id="CHEBI:456215"/>
        <dbReference type="EC" id="6.1.1.1"/>
    </reaction>
</comment>
<dbReference type="PROSITE" id="PS50889">
    <property type="entry name" value="S4"/>
    <property type="match status" value="1"/>
</dbReference>
<evidence type="ECO:0000256" key="3">
    <source>
        <dbReference type="ARBA" id="ARBA00022840"/>
    </source>
</evidence>
<dbReference type="InterPro" id="IPR002307">
    <property type="entry name" value="Tyr-tRNA-ligase"/>
</dbReference>
<dbReference type="PANTHER" id="PTHR11766">
    <property type="entry name" value="TYROSYL-TRNA SYNTHETASE"/>
    <property type="match status" value="1"/>
</dbReference>
<keyword evidence="5 8" id="KW-0648">Protein biosynthesis</keyword>
<comment type="subunit">
    <text evidence="8">Homodimer.</text>
</comment>
<evidence type="ECO:0000256" key="5">
    <source>
        <dbReference type="ARBA" id="ARBA00022917"/>
    </source>
</evidence>
<keyword evidence="8" id="KW-0963">Cytoplasm</keyword>
<dbReference type="InterPro" id="IPR002305">
    <property type="entry name" value="aa-tRNA-synth_Ic"/>
</dbReference>
<dbReference type="SUPFAM" id="SSF52374">
    <property type="entry name" value="Nucleotidylyl transferase"/>
    <property type="match status" value="1"/>
</dbReference>
<dbReference type="GO" id="GO:0004831">
    <property type="term" value="F:tyrosine-tRNA ligase activity"/>
    <property type="evidence" value="ECO:0007669"/>
    <property type="project" value="UniProtKB-UniRule"/>
</dbReference>
<dbReference type="InterPro" id="IPR024088">
    <property type="entry name" value="Tyr-tRNA-ligase_bac-type"/>
</dbReference>
<comment type="similarity">
    <text evidence="8">Belongs to the class-I aminoacyl-tRNA synthetase family. TyrS type 1 subfamily.</text>
</comment>
<dbReference type="InterPro" id="IPR036986">
    <property type="entry name" value="S4_RNA-bd_sf"/>
</dbReference>
<dbReference type="EC" id="6.1.1.1" evidence="8"/>
<feature type="binding site" evidence="8">
    <location>
        <position position="283"/>
    </location>
    <ligand>
        <name>ATP</name>
        <dbReference type="ChEBI" id="CHEBI:30616"/>
    </ligand>
</feature>
<keyword evidence="1 8" id="KW-0436">Ligase</keyword>
<dbReference type="SUPFAM" id="SSF55174">
    <property type="entry name" value="Alpha-L RNA-binding motif"/>
    <property type="match status" value="1"/>
</dbReference>
<keyword evidence="2 8" id="KW-0547">Nucleotide-binding</keyword>
<dbReference type="CDD" id="cd00805">
    <property type="entry name" value="TyrRS_core"/>
    <property type="match status" value="1"/>
</dbReference>
<dbReference type="PRINTS" id="PR01040">
    <property type="entry name" value="TRNASYNTHTYR"/>
</dbReference>
<dbReference type="SMART" id="SM00363">
    <property type="entry name" value="S4"/>
    <property type="match status" value="1"/>
</dbReference>
<dbReference type="Gene3D" id="3.40.50.620">
    <property type="entry name" value="HUPs"/>
    <property type="match status" value="1"/>
</dbReference>
<dbReference type="PROSITE" id="PS00178">
    <property type="entry name" value="AA_TRNA_LIGASE_I"/>
    <property type="match status" value="1"/>
</dbReference>
<dbReference type="Proteomes" id="UP000231379">
    <property type="component" value="Unassembled WGS sequence"/>
</dbReference>
<feature type="short sequence motif" description="'KMSKS' region" evidence="8">
    <location>
        <begin position="280"/>
        <end position="284"/>
    </location>
</feature>
<feature type="binding site" evidence="8">
    <location>
        <position position="223"/>
    </location>
    <ligand>
        <name>L-tyrosine</name>
        <dbReference type="ChEBI" id="CHEBI:58315"/>
    </ligand>
</feature>
<dbReference type="GO" id="GO:0006437">
    <property type="term" value="P:tyrosyl-tRNA aminoacylation"/>
    <property type="evidence" value="ECO:0007669"/>
    <property type="project" value="UniProtKB-UniRule"/>
</dbReference>
<feature type="binding site" evidence="8">
    <location>
        <position position="219"/>
    </location>
    <ligand>
        <name>L-tyrosine</name>
        <dbReference type="ChEBI" id="CHEBI:58315"/>
    </ligand>
</feature>
<organism evidence="11 12">
    <name type="scientific">Candidatus Kaiserbacteria bacterium CG10_big_fil_rev_8_21_14_0_10_59_10</name>
    <dbReference type="NCBI Taxonomy" id="1974612"/>
    <lineage>
        <taxon>Bacteria</taxon>
        <taxon>Candidatus Kaiseribacteriota</taxon>
    </lineage>
</organism>
<dbReference type="GO" id="GO:0003723">
    <property type="term" value="F:RNA binding"/>
    <property type="evidence" value="ECO:0007669"/>
    <property type="project" value="UniProtKB-KW"/>
</dbReference>
<protein>
    <recommendedName>
        <fullName evidence="8">Tyrosine--tRNA ligase</fullName>
        <ecNumber evidence="8">6.1.1.1</ecNumber>
    </recommendedName>
    <alternativeName>
        <fullName evidence="8">Tyrosyl-tRNA synthetase</fullName>
        <shortName evidence="8">TyrRS</shortName>
    </alternativeName>
</protein>
<dbReference type="GO" id="GO:0005829">
    <property type="term" value="C:cytosol"/>
    <property type="evidence" value="ECO:0007669"/>
    <property type="project" value="TreeGrafter"/>
</dbReference>
<dbReference type="CDD" id="cd00165">
    <property type="entry name" value="S4"/>
    <property type="match status" value="1"/>
</dbReference>
<dbReference type="Gene3D" id="3.10.290.10">
    <property type="entry name" value="RNA-binding S4 domain"/>
    <property type="match status" value="1"/>
</dbReference>
<feature type="domain" description="RNA-binding S4" evidence="10">
    <location>
        <begin position="402"/>
        <end position="464"/>
    </location>
</feature>
<comment type="subcellular location">
    <subcellularLocation>
        <location evidence="8">Cytoplasm</location>
    </subcellularLocation>
</comment>
<dbReference type="InterPro" id="IPR001412">
    <property type="entry name" value="aa-tRNA-synth_I_CS"/>
</dbReference>
<gene>
    <name evidence="8" type="primary">tyrS</name>
    <name evidence="11" type="ORF">COU20_03485</name>
</gene>
<evidence type="ECO:0000259" key="10">
    <source>
        <dbReference type="SMART" id="SM00363"/>
    </source>
</evidence>
<dbReference type="Gene3D" id="1.10.240.10">
    <property type="entry name" value="Tyrosyl-Transfer RNA Synthetase"/>
    <property type="match status" value="1"/>
</dbReference>
<evidence type="ECO:0000256" key="8">
    <source>
        <dbReference type="HAMAP-Rule" id="MF_02006"/>
    </source>
</evidence>
<dbReference type="InterPro" id="IPR024107">
    <property type="entry name" value="Tyr-tRNA-ligase_bac_1"/>
</dbReference>
<dbReference type="NCBIfam" id="TIGR00234">
    <property type="entry name" value="tyrS"/>
    <property type="match status" value="1"/>
</dbReference>
<keyword evidence="4 9" id="KW-0694">RNA-binding</keyword>
<feature type="short sequence motif" description="'HIGH' region" evidence="8">
    <location>
        <begin position="91"/>
        <end position="100"/>
    </location>
</feature>
<reference evidence="12" key="1">
    <citation type="submission" date="2017-09" db="EMBL/GenBank/DDBJ databases">
        <title>Depth-based differentiation of microbial function through sediment-hosted aquifers and enrichment of novel symbionts in the deep terrestrial subsurface.</title>
        <authorList>
            <person name="Probst A.J."/>
            <person name="Ladd B."/>
            <person name="Jarett J.K."/>
            <person name="Geller-Mcgrath D.E."/>
            <person name="Sieber C.M.K."/>
            <person name="Emerson J.B."/>
            <person name="Anantharaman K."/>
            <person name="Thomas B.C."/>
            <person name="Malmstrom R."/>
            <person name="Stieglmeier M."/>
            <person name="Klingl A."/>
            <person name="Woyke T."/>
            <person name="Ryan C.M."/>
            <person name="Banfield J.F."/>
        </authorList>
    </citation>
    <scope>NUCLEOTIDE SEQUENCE [LARGE SCALE GENOMIC DNA]</scope>
</reference>
<name>A0A2H0U6Z3_9BACT</name>
<accession>A0A2H0U6Z3</accession>
<sequence length="470" mass="51534">MSKKCASARASGVSGITVLKMAEHDAPLQGAARRFLTSAASRARPFFWWYSTRMKLSEVLRERGYVYQHSSETLEEITDGKKRTVYLGIDPSADSLHVGNLVVLLALRRFLEDGHSVILLTGGGTGMIGDPGGRSGERALLDEETIAHNSARVRAQMEKVFGTADFNSVNNADWLYDLKLLDFLRDVGKHFTVNAMIKKEMVRERLDAESPISFTEFSYSLLQGYDFMHLNAMHGCDVQIGGSDQWGNILAGVEYVRRASGRTVYGLTVPLLINKATGRKFGKSEEGAIWLDSAKTTPFMLYQFFLNTDDDAVEEYLLKLTLLPKSEIDEMMQKHASAPGERQAQRLLANTVTELVHGADAAHSAEKMSETLFGRSDAAALSKDEVTALLEGVPSLQTRVGEPLADVLVQAALAASKREARQFMADGAVALNGAKVTDPSRVLMKEDFQNAPVAIVRRGRRNAAVLTLGS</sequence>
<dbReference type="EMBL" id="PFBM01000021">
    <property type="protein sequence ID" value="PIR82194.1"/>
    <property type="molecule type" value="Genomic_DNA"/>
</dbReference>
<evidence type="ECO:0000256" key="9">
    <source>
        <dbReference type="PROSITE-ProRule" id="PRU00182"/>
    </source>
</evidence>
<evidence type="ECO:0000313" key="12">
    <source>
        <dbReference type="Proteomes" id="UP000231379"/>
    </source>
</evidence>
<dbReference type="FunFam" id="1.10.240.10:FF:000001">
    <property type="entry name" value="Tyrosine--tRNA ligase"/>
    <property type="match status" value="1"/>
</dbReference>
<evidence type="ECO:0000256" key="1">
    <source>
        <dbReference type="ARBA" id="ARBA00022598"/>
    </source>
</evidence>
<comment type="function">
    <text evidence="8">Catalyzes the attachment of tyrosine to tRNA(Tyr) in a two-step reaction: tyrosine is first activated by ATP to form Tyr-AMP and then transferred to the acceptor end of tRNA(Tyr).</text>
</comment>
<keyword evidence="3 8" id="KW-0067">ATP-binding</keyword>
<dbReference type="Pfam" id="PF00579">
    <property type="entry name" value="tRNA-synt_1b"/>
    <property type="match status" value="1"/>
</dbReference>
<dbReference type="InterPro" id="IPR002942">
    <property type="entry name" value="S4_RNA-bd"/>
</dbReference>
<dbReference type="InterPro" id="IPR054608">
    <property type="entry name" value="SYY-like_C"/>
</dbReference>
<evidence type="ECO:0000256" key="2">
    <source>
        <dbReference type="ARBA" id="ARBA00022741"/>
    </source>
</evidence>
<dbReference type="AlphaFoldDB" id="A0A2H0U6Z3"/>
<evidence type="ECO:0000256" key="7">
    <source>
        <dbReference type="ARBA" id="ARBA00048248"/>
    </source>
</evidence>
<dbReference type="PANTHER" id="PTHR11766:SF0">
    <property type="entry name" value="TYROSINE--TRNA LIGASE, MITOCHONDRIAL"/>
    <property type="match status" value="1"/>
</dbReference>
<evidence type="ECO:0000256" key="6">
    <source>
        <dbReference type="ARBA" id="ARBA00023146"/>
    </source>
</evidence>
<dbReference type="Pfam" id="PF22421">
    <property type="entry name" value="SYY_C-terminal"/>
    <property type="match status" value="1"/>
</dbReference>
<feature type="binding site" evidence="8">
    <location>
        <position position="86"/>
    </location>
    <ligand>
        <name>L-tyrosine</name>
        <dbReference type="ChEBI" id="CHEBI:58315"/>
    </ligand>
</feature>
<comment type="caution">
    <text evidence="11">The sequence shown here is derived from an EMBL/GenBank/DDBJ whole genome shotgun (WGS) entry which is preliminary data.</text>
</comment>
<dbReference type="HAMAP" id="MF_02006">
    <property type="entry name" value="Tyr_tRNA_synth_type1"/>
    <property type="match status" value="1"/>
</dbReference>
<dbReference type="GO" id="GO:0005524">
    <property type="term" value="F:ATP binding"/>
    <property type="evidence" value="ECO:0007669"/>
    <property type="project" value="UniProtKB-UniRule"/>
</dbReference>
<keyword evidence="6 8" id="KW-0030">Aminoacyl-tRNA synthetase</keyword>
<evidence type="ECO:0000313" key="11">
    <source>
        <dbReference type="EMBL" id="PIR82194.1"/>
    </source>
</evidence>